<feature type="transmembrane region" description="Helical" evidence="1">
    <location>
        <begin position="180"/>
        <end position="199"/>
    </location>
</feature>
<reference evidence="3" key="1">
    <citation type="journal article" date="2019" name="Philos. Trans. R. Soc. Lond., B, Biol. Sci.">
        <title>Targeted metagenomic recovery of four divergent viruses reveals shared and distinctive characteristics of giant viruses of marine eukaryotes.</title>
        <authorList>
            <person name="Needham D.M."/>
            <person name="Poirier C."/>
            <person name="Hehenberger E."/>
            <person name="Jimenez V."/>
            <person name="Swalwell J.E."/>
            <person name="Santoro A.E."/>
            <person name="Worden A.Z."/>
        </authorList>
    </citation>
    <scope>NUCLEOTIDE SEQUENCE</scope>
    <source>
        <strain evidence="3">OPacV-662</strain>
    </source>
</reference>
<keyword evidence="1" id="KW-1133">Transmembrane helix</keyword>
<evidence type="ECO:0000256" key="1">
    <source>
        <dbReference type="SAM" id="Phobius"/>
    </source>
</evidence>
<feature type="transmembrane region" description="Helical" evidence="1">
    <location>
        <begin position="118"/>
        <end position="146"/>
    </location>
</feature>
<feature type="transmembrane region" description="Helical" evidence="1">
    <location>
        <begin position="86"/>
        <end position="106"/>
    </location>
</feature>
<dbReference type="Pfam" id="PF07786">
    <property type="entry name" value="HGSNAT_cat"/>
    <property type="match status" value="1"/>
</dbReference>
<feature type="transmembrane region" description="Helical" evidence="1">
    <location>
        <begin position="20"/>
        <end position="37"/>
    </location>
</feature>
<organism evidence="3">
    <name type="scientific">Megaviridae environmental sample</name>
    <dbReference type="NCBI Taxonomy" id="1737588"/>
    <lineage>
        <taxon>Viruses</taxon>
        <taxon>Varidnaviria</taxon>
        <taxon>Bamfordvirae</taxon>
        <taxon>Nucleocytoviricota</taxon>
        <taxon>Megaviricetes</taxon>
        <taxon>Imitervirales</taxon>
        <taxon>Mimiviridae</taxon>
        <taxon>environmental samples</taxon>
    </lineage>
</organism>
<keyword evidence="1" id="KW-0472">Membrane</keyword>
<dbReference type="EMBL" id="MN448270">
    <property type="protein sequence ID" value="QFG73785.1"/>
    <property type="molecule type" value="Genomic_DNA"/>
</dbReference>
<dbReference type="InterPro" id="IPR012429">
    <property type="entry name" value="HGSNAT_cat"/>
</dbReference>
<name>A0A5J6VHW7_9VIRU</name>
<protein>
    <recommendedName>
        <fullName evidence="2">Heparan-alpha-glucosaminide N-acetyltransferase catalytic domain-containing protein</fullName>
    </recommendedName>
</protein>
<accession>A0A5J6VHW7</accession>
<evidence type="ECO:0000313" key="3">
    <source>
        <dbReference type="EMBL" id="QFG73785.1"/>
    </source>
</evidence>
<feature type="transmembrane region" description="Helical" evidence="1">
    <location>
        <begin position="226"/>
        <end position="243"/>
    </location>
</feature>
<evidence type="ECO:0000259" key="2">
    <source>
        <dbReference type="Pfam" id="PF07786"/>
    </source>
</evidence>
<feature type="domain" description="Heparan-alpha-glucosaminide N-acetyltransferase catalytic" evidence="2">
    <location>
        <begin position="14"/>
        <end position="232"/>
    </location>
</feature>
<sequence>MNVPQVQKPIKSHRIKEIDILRGMAIVAMCIFHIYLIREKTFGGKYIDQPWLVKLGVFARYTFIFLLGVSLTISRQTSRNYCKAQLKRITLIVVAAIYMTIGSYLFAKNPIQWGIMHFMAAAVIILGAFADTYLMPLFTIVILMWINHTSALNNILSKSPKLVAHAIGTPMYNTMDYFPILKWLPLVAFGIIVGKLLYVNGKRVYQEPNIDNVIAECFSWLGQHSLEFYIVHWMVIIGIFYMIRMCV</sequence>
<feature type="transmembrane region" description="Helical" evidence="1">
    <location>
        <begin position="57"/>
        <end position="74"/>
    </location>
</feature>
<proteinExistence type="predicted"/>
<keyword evidence="1" id="KW-0812">Transmembrane</keyword>